<dbReference type="InterPro" id="IPR012292">
    <property type="entry name" value="Globin/Proto"/>
</dbReference>
<dbReference type="InterPro" id="IPR009050">
    <property type="entry name" value="Globin-like_sf"/>
</dbReference>
<name>A0A845MAC2_9RHOB</name>
<dbReference type="AlphaFoldDB" id="A0A845MAC2"/>
<dbReference type="CDD" id="cd08916">
    <property type="entry name" value="TrHb3_P"/>
    <property type="match status" value="1"/>
</dbReference>
<evidence type="ECO:0000313" key="1">
    <source>
        <dbReference type="EMBL" id="MZR15267.1"/>
    </source>
</evidence>
<gene>
    <name evidence="1" type="ORF">GQE99_19790</name>
</gene>
<dbReference type="EMBL" id="WTUX01000022">
    <property type="protein sequence ID" value="MZR15267.1"/>
    <property type="molecule type" value="Genomic_DNA"/>
</dbReference>
<dbReference type="Proteomes" id="UP000467322">
    <property type="component" value="Unassembled WGS sequence"/>
</dbReference>
<dbReference type="SUPFAM" id="SSF46458">
    <property type="entry name" value="Globin-like"/>
    <property type="match status" value="1"/>
</dbReference>
<dbReference type="RefSeq" id="WP_161353682.1">
    <property type="nucleotide sequence ID" value="NZ_WTUX01000022.1"/>
</dbReference>
<sequence>MTQNPMQRFDMEPEDVDRLVAAFYARIRKHEVLGPIFARAIAPDYGPEWQAHEAKIAAFWRNAIGMDRGYRGSPMATHVANGEVRPDHFPLWLETFHATARDVLPPEKAERMSALAERIGRGLRWGLESVQERQDATAPPKLR</sequence>
<protein>
    <submittedName>
        <fullName evidence="1">Globin family protein</fullName>
    </submittedName>
</protein>
<reference evidence="1 2" key="1">
    <citation type="submission" date="2019-12" db="EMBL/GenBank/DDBJ databases">
        <title>Maritimibacter sp. nov. sp. isolated from sea sand.</title>
        <authorList>
            <person name="Kim J."/>
            <person name="Jeong S.E."/>
            <person name="Jung H.S."/>
            <person name="Jeon C.O."/>
        </authorList>
    </citation>
    <scope>NUCLEOTIDE SEQUENCE [LARGE SCALE GENOMIC DNA]</scope>
    <source>
        <strain evidence="1 2">DP07</strain>
    </source>
</reference>
<organism evidence="1 2">
    <name type="scientific">Maritimibacter harenae</name>
    <dbReference type="NCBI Taxonomy" id="2606218"/>
    <lineage>
        <taxon>Bacteria</taxon>
        <taxon>Pseudomonadati</taxon>
        <taxon>Pseudomonadota</taxon>
        <taxon>Alphaproteobacteria</taxon>
        <taxon>Rhodobacterales</taxon>
        <taxon>Roseobacteraceae</taxon>
        <taxon>Maritimibacter</taxon>
    </lineage>
</organism>
<dbReference type="GO" id="GO:0020037">
    <property type="term" value="F:heme binding"/>
    <property type="evidence" value="ECO:0007669"/>
    <property type="project" value="InterPro"/>
</dbReference>
<proteinExistence type="predicted"/>
<comment type="caution">
    <text evidence="1">The sequence shown here is derived from an EMBL/GenBank/DDBJ whole genome shotgun (WGS) entry which is preliminary data.</text>
</comment>
<dbReference type="Gene3D" id="1.10.490.10">
    <property type="entry name" value="Globins"/>
    <property type="match status" value="1"/>
</dbReference>
<accession>A0A845MAC2</accession>
<keyword evidence="2" id="KW-1185">Reference proteome</keyword>
<evidence type="ECO:0000313" key="2">
    <source>
        <dbReference type="Proteomes" id="UP000467322"/>
    </source>
</evidence>
<dbReference type="GO" id="GO:0019825">
    <property type="term" value="F:oxygen binding"/>
    <property type="evidence" value="ECO:0007669"/>
    <property type="project" value="InterPro"/>
</dbReference>